<dbReference type="AlphaFoldDB" id="A0A841IP29"/>
<organism evidence="1 2">
    <name type="scientific">Nocardiopsis algeriensis</name>
    <dbReference type="NCBI Taxonomy" id="1478215"/>
    <lineage>
        <taxon>Bacteria</taxon>
        <taxon>Bacillati</taxon>
        <taxon>Actinomycetota</taxon>
        <taxon>Actinomycetes</taxon>
        <taxon>Streptosporangiales</taxon>
        <taxon>Nocardiopsidaceae</taxon>
        <taxon>Nocardiopsis</taxon>
    </lineage>
</organism>
<dbReference type="PRINTS" id="PR00413">
    <property type="entry name" value="HADHALOGNASE"/>
</dbReference>
<dbReference type="InterPro" id="IPR006439">
    <property type="entry name" value="HAD-SF_hydro_IA"/>
</dbReference>
<reference evidence="1 2" key="1">
    <citation type="submission" date="2020-08" db="EMBL/GenBank/DDBJ databases">
        <title>Genomic Encyclopedia of Type Strains, Phase III (KMG-III): the genomes of soil and plant-associated and newly described type strains.</title>
        <authorList>
            <person name="Whitman W."/>
        </authorList>
    </citation>
    <scope>NUCLEOTIDE SEQUENCE [LARGE SCALE GENOMIC DNA]</scope>
    <source>
        <strain evidence="1 2">CECT 8712</strain>
    </source>
</reference>
<dbReference type="EMBL" id="JACHJO010000005">
    <property type="protein sequence ID" value="MBB6119864.1"/>
    <property type="molecule type" value="Genomic_DNA"/>
</dbReference>
<dbReference type="PANTHER" id="PTHR43611">
    <property type="entry name" value="ALPHA-D-GLUCOSE 1-PHOSPHATE PHOSPHATASE"/>
    <property type="match status" value="1"/>
</dbReference>
<comment type="caution">
    <text evidence="1">The sequence shown here is derived from an EMBL/GenBank/DDBJ whole genome shotgun (WGS) entry which is preliminary data.</text>
</comment>
<sequence length="202" mass="22705">MTETHRGAVLFDLFGVIALPQDDAGKGRLVRTAGVPNEPFWKAYWDLRRRYDRGDLDGYAYWKGVGERLGTEFDDAKIIELLKFDVESWRGVDSEMVDLVQGLAASGRTIGLLSNIPTELADRFENENRWLEAFGVVAFSCRINMAKPEAGAYLWCAERMGVDPRDILFTDDRLDNVEAARGVGMRGHVFTNAGTLRRLLGE</sequence>
<dbReference type="NCBIfam" id="TIGR01509">
    <property type="entry name" value="HAD-SF-IA-v3"/>
    <property type="match status" value="1"/>
</dbReference>
<evidence type="ECO:0000313" key="2">
    <source>
        <dbReference type="Proteomes" id="UP000536604"/>
    </source>
</evidence>
<gene>
    <name evidence="1" type="ORF">FHS13_001815</name>
</gene>
<dbReference type="SUPFAM" id="SSF56784">
    <property type="entry name" value="HAD-like"/>
    <property type="match status" value="1"/>
</dbReference>
<dbReference type="CDD" id="cd02603">
    <property type="entry name" value="HAD_sEH-N_like"/>
    <property type="match status" value="1"/>
</dbReference>
<dbReference type="Gene3D" id="3.40.50.1000">
    <property type="entry name" value="HAD superfamily/HAD-like"/>
    <property type="match status" value="1"/>
</dbReference>
<dbReference type="InterPro" id="IPR023214">
    <property type="entry name" value="HAD_sf"/>
</dbReference>
<dbReference type="RefSeq" id="WP_184290384.1">
    <property type="nucleotide sequence ID" value="NZ_JACHJO010000005.1"/>
</dbReference>
<dbReference type="GO" id="GO:0016787">
    <property type="term" value="F:hydrolase activity"/>
    <property type="evidence" value="ECO:0007669"/>
    <property type="project" value="UniProtKB-KW"/>
</dbReference>
<protein>
    <submittedName>
        <fullName evidence="1">Putative hydrolase of the HAD superfamily</fullName>
    </submittedName>
</protein>
<keyword evidence="2" id="KW-1185">Reference proteome</keyword>
<dbReference type="InterPro" id="IPR036412">
    <property type="entry name" value="HAD-like_sf"/>
</dbReference>
<keyword evidence="1" id="KW-0378">Hydrolase</keyword>
<evidence type="ECO:0000313" key="1">
    <source>
        <dbReference type="EMBL" id="MBB6119864.1"/>
    </source>
</evidence>
<dbReference type="Proteomes" id="UP000536604">
    <property type="component" value="Unassembled WGS sequence"/>
</dbReference>
<dbReference type="PANTHER" id="PTHR43611:SF3">
    <property type="entry name" value="FLAVIN MONONUCLEOTIDE HYDROLASE 1, CHLOROPLATIC"/>
    <property type="match status" value="1"/>
</dbReference>
<proteinExistence type="predicted"/>
<accession>A0A841IP29</accession>
<dbReference type="Pfam" id="PF00702">
    <property type="entry name" value="Hydrolase"/>
    <property type="match status" value="1"/>
</dbReference>
<name>A0A841IP29_9ACTN</name>